<accession>A0A5Q3D0I9</accession>
<dbReference type="InterPro" id="IPR003812">
    <property type="entry name" value="Fido"/>
</dbReference>
<dbReference type="SUPFAM" id="SSF140931">
    <property type="entry name" value="Fic-like"/>
    <property type="match status" value="1"/>
</dbReference>
<dbReference type="EMBL" id="CABFJX010000004">
    <property type="protein sequence ID" value="VTT56855.1"/>
    <property type="molecule type" value="Genomic_DNA"/>
</dbReference>
<sequence length="562" mass="63693">MPSNLGHSIRLMLSSSLRGNGLIRIRSALGKESSLQLTQDNAHYQDDAKDESHPDEDHIELKNYLDNVADTLKKTSENDSKIAEVFNEKLSEMVYGSNMIEALCRDNFTGGIDADKLEISDRDPDYKAIQMELMEKCKPSAYQDVLRSWRRRTLAEAFEGLEIPSSRAYQTDSNLGHSIHLMLSSSLRGDGSIRIRSAPSKESTLLLTQDEAHYADDAEDDDDDEDHYEDYGSCDDDAEDESHSDEGSIELKNYLDDIADALKKQKSKNDSKIAEDFNKKLSQMVYGSNMLEMVGSGLDITVKLCQRIFEGHSVDDAEISDRDPIYQALRMDLVSKNKSSGHEDVLRSRREIIQHAKAAYYMMNEVAIKGKDLSEEIILETHRLLTYKIDSPDNIPSSQYGGIYRDYPVQRGFHSFPHQAKIPKAVRDLTDSLKADILAAEESGEIDPVALAAKYCHKFVNIHPFLDGNSRTSRLILNTILLKYGGCFVWLGMEPKDRDEYMKISAEGFSAEAMEQEHMEDLPEGFKPKHHKKLAKFTLKHARETMTKVLRTLKRKDYSHSS</sequence>
<dbReference type="AlphaFoldDB" id="A0A5Q3D0I9"/>
<dbReference type="Pfam" id="PF02661">
    <property type="entry name" value="Fic"/>
    <property type="match status" value="1"/>
</dbReference>
<dbReference type="PANTHER" id="PTHR13504:SF38">
    <property type="entry name" value="FIDO DOMAIN-CONTAINING PROTEIN"/>
    <property type="match status" value="1"/>
</dbReference>
<name>A0A5Q3D0I9_FUSFU</name>
<reference evidence="2" key="1">
    <citation type="submission" date="2019-05" db="EMBL/GenBank/DDBJ databases">
        <authorList>
            <person name="Piombo E."/>
        </authorList>
    </citation>
    <scope>NUCLEOTIDE SEQUENCE</scope>
    <source>
        <strain evidence="2">C2S</strain>
    </source>
</reference>
<dbReference type="InterPro" id="IPR036597">
    <property type="entry name" value="Fido-like_dom_sf"/>
</dbReference>
<evidence type="ECO:0000313" key="2">
    <source>
        <dbReference type="EMBL" id="VTT56855.1"/>
    </source>
</evidence>
<comment type="caution">
    <text evidence="2">The sequence shown here is derived from an EMBL/GenBank/DDBJ whole genome shotgun (WGS) entry which is preliminary data.</text>
</comment>
<dbReference type="PANTHER" id="PTHR13504">
    <property type="entry name" value="FIDO DOMAIN-CONTAINING PROTEIN DDB_G0283145"/>
    <property type="match status" value="1"/>
</dbReference>
<feature type="non-terminal residue" evidence="2">
    <location>
        <position position="1"/>
    </location>
</feature>
<proteinExistence type="predicted"/>
<protein>
    <submittedName>
        <fullName evidence="2">Uncharacterized protein</fullName>
    </submittedName>
</protein>
<dbReference type="Gene3D" id="1.10.3290.10">
    <property type="entry name" value="Fido-like domain"/>
    <property type="match status" value="1"/>
</dbReference>
<gene>
    <name evidence="2" type="ORF">C2S_13340</name>
</gene>
<dbReference type="InterPro" id="IPR040198">
    <property type="entry name" value="Fido_containing"/>
</dbReference>
<evidence type="ECO:0000256" key="1">
    <source>
        <dbReference type="SAM" id="MobiDB-lite"/>
    </source>
</evidence>
<feature type="region of interest" description="Disordered" evidence="1">
    <location>
        <begin position="206"/>
        <end position="246"/>
    </location>
</feature>
<dbReference type="Proteomes" id="UP000760494">
    <property type="component" value="Unassembled WGS sequence"/>
</dbReference>
<dbReference type="PROSITE" id="PS51459">
    <property type="entry name" value="FIDO"/>
    <property type="match status" value="1"/>
</dbReference>
<evidence type="ECO:0000313" key="3">
    <source>
        <dbReference type="Proteomes" id="UP000760494"/>
    </source>
</evidence>
<organism evidence="2 3">
    <name type="scientific">Fusarium fujikuroi</name>
    <name type="common">Bakanae and foot rot disease fungus</name>
    <name type="synonym">Gibberella fujikuroi</name>
    <dbReference type="NCBI Taxonomy" id="5127"/>
    <lineage>
        <taxon>Eukaryota</taxon>
        <taxon>Fungi</taxon>
        <taxon>Dikarya</taxon>
        <taxon>Ascomycota</taxon>
        <taxon>Pezizomycotina</taxon>
        <taxon>Sordariomycetes</taxon>
        <taxon>Hypocreomycetidae</taxon>
        <taxon>Hypocreales</taxon>
        <taxon>Nectriaceae</taxon>
        <taxon>Fusarium</taxon>
        <taxon>Fusarium fujikuroi species complex</taxon>
    </lineage>
</organism>
<feature type="compositionally biased region" description="Acidic residues" evidence="1">
    <location>
        <begin position="217"/>
        <end position="243"/>
    </location>
</feature>